<feature type="region of interest" description="Disordered" evidence="1">
    <location>
        <begin position="57"/>
        <end position="80"/>
    </location>
</feature>
<dbReference type="Proteomes" id="UP001190926">
    <property type="component" value="Unassembled WGS sequence"/>
</dbReference>
<proteinExistence type="predicted"/>
<accession>A0AAD4J3W8</accession>
<evidence type="ECO:0000256" key="1">
    <source>
        <dbReference type="SAM" id="MobiDB-lite"/>
    </source>
</evidence>
<keyword evidence="4" id="KW-1185">Reference proteome</keyword>
<protein>
    <recommendedName>
        <fullName evidence="2">Transposase Tnp1/En/Spm-like domain-containing protein</fullName>
    </recommendedName>
</protein>
<dbReference type="EMBL" id="SDAM02000162">
    <property type="protein sequence ID" value="KAH6826730.1"/>
    <property type="molecule type" value="Genomic_DNA"/>
</dbReference>
<gene>
    <name evidence="3" type="ORF">C2S53_017808</name>
</gene>
<dbReference type="Pfam" id="PF03004">
    <property type="entry name" value="Transposase_24"/>
    <property type="match status" value="1"/>
</dbReference>
<name>A0AAD4J3W8_PERFH</name>
<dbReference type="InterPro" id="IPR004252">
    <property type="entry name" value="Probable_transposase_24"/>
</dbReference>
<comment type="caution">
    <text evidence="3">The sequence shown here is derived from an EMBL/GenBank/DDBJ whole genome shotgun (WGS) entry which is preliminary data.</text>
</comment>
<feature type="domain" description="Transposase Tnp1/En/Spm-like" evidence="2">
    <location>
        <begin position="150"/>
        <end position="214"/>
    </location>
</feature>
<organism evidence="3 4">
    <name type="scientific">Perilla frutescens var. hirtella</name>
    <name type="common">Perilla citriodora</name>
    <name type="synonym">Perilla setoyensis</name>
    <dbReference type="NCBI Taxonomy" id="608512"/>
    <lineage>
        <taxon>Eukaryota</taxon>
        <taxon>Viridiplantae</taxon>
        <taxon>Streptophyta</taxon>
        <taxon>Embryophyta</taxon>
        <taxon>Tracheophyta</taxon>
        <taxon>Spermatophyta</taxon>
        <taxon>Magnoliopsida</taxon>
        <taxon>eudicotyledons</taxon>
        <taxon>Gunneridae</taxon>
        <taxon>Pentapetalae</taxon>
        <taxon>asterids</taxon>
        <taxon>lamiids</taxon>
        <taxon>Lamiales</taxon>
        <taxon>Lamiaceae</taxon>
        <taxon>Nepetoideae</taxon>
        <taxon>Elsholtzieae</taxon>
        <taxon>Perilla</taxon>
    </lineage>
</organism>
<evidence type="ECO:0000259" key="2">
    <source>
        <dbReference type="Pfam" id="PF03017"/>
    </source>
</evidence>
<sequence length="232" mass="25544">MQQTTGKLSFAEVEEELKQQLGRSPSRVEMFDACFTDLNGDPSCAEVAAALGEMKEVQSKLPPGSRDSIGPSDSFAKVMGKDPHGRVRMVGLAITRMEEKVDVATILIANLQEKMQQNANNVSTARRPASPGQSSNSINLEHTFQRLDTVLLKSLFDSRKIVAKGYVRSVDPNQDVGGKRLGLNWCEVQISIPVEWDEDLIRPYSNLSTIGDAIGTCIAWPRHLVTNTDDQE</sequence>
<dbReference type="InterPro" id="IPR004264">
    <property type="entry name" value="Transposase_23"/>
</dbReference>
<dbReference type="Pfam" id="PF03017">
    <property type="entry name" value="Transposase_23"/>
    <property type="match status" value="1"/>
</dbReference>
<evidence type="ECO:0000313" key="4">
    <source>
        <dbReference type="Proteomes" id="UP001190926"/>
    </source>
</evidence>
<evidence type="ECO:0000313" key="3">
    <source>
        <dbReference type="EMBL" id="KAH6826730.1"/>
    </source>
</evidence>
<dbReference type="AlphaFoldDB" id="A0AAD4J3W8"/>
<reference evidence="3 4" key="1">
    <citation type="journal article" date="2021" name="Nat. Commun.">
        <title>Incipient diploidization of the medicinal plant Perilla within 10,000 years.</title>
        <authorList>
            <person name="Zhang Y."/>
            <person name="Shen Q."/>
            <person name="Leng L."/>
            <person name="Zhang D."/>
            <person name="Chen S."/>
            <person name="Shi Y."/>
            <person name="Ning Z."/>
            <person name="Chen S."/>
        </authorList>
    </citation>
    <scope>NUCLEOTIDE SEQUENCE [LARGE SCALE GENOMIC DNA]</scope>
    <source>
        <strain evidence="4">cv. PC099</strain>
    </source>
</reference>